<dbReference type="Gene3D" id="3.30.420.40">
    <property type="match status" value="1"/>
</dbReference>
<dbReference type="InterPro" id="IPR013126">
    <property type="entry name" value="Hsp_70_fam"/>
</dbReference>
<feature type="region of interest" description="Disordered" evidence="4">
    <location>
        <begin position="1"/>
        <end position="20"/>
    </location>
</feature>
<dbReference type="InterPro" id="IPR054537">
    <property type="entry name" value="HECA_N"/>
</dbReference>
<comment type="similarity">
    <text evidence="1">Belongs to the heat shock protein 70 family.</text>
</comment>
<dbReference type="AlphaFoldDB" id="A0A914QUJ5"/>
<evidence type="ECO:0000256" key="4">
    <source>
        <dbReference type="SAM" id="MobiDB-lite"/>
    </source>
</evidence>
<dbReference type="GO" id="GO:0005524">
    <property type="term" value="F:ATP binding"/>
    <property type="evidence" value="ECO:0007669"/>
    <property type="project" value="UniProtKB-KW"/>
</dbReference>
<dbReference type="GO" id="GO:0140662">
    <property type="term" value="F:ATP-dependent protein folding chaperone"/>
    <property type="evidence" value="ECO:0007669"/>
    <property type="project" value="InterPro"/>
</dbReference>
<keyword evidence="3" id="KW-0067">ATP-binding</keyword>
<reference evidence="7" key="1">
    <citation type="submission" date="2022-11" db="UniProtKB">
        <authorList>
            <consortium name="WormBaseParasite"/>
        </authorList>
    </citation>
    <scope>IDENTIFICATION</scope>
</reference>
<evidence type="ECO:0000313" key="6">
    <source>
        <dbReference type="Proteomes" id="UP000887578"/>
    </source>
</evidence>
<evidence type="ECO:0000256" key="2">
    <source>
        <dbReference type="ARBA" id="ARBA00022741"/>
    </source>
</evidence>
<dbReference type="Proteomes" id="UP000887578">
    <property type="component" value="Unplaced"/>
</dbReference>
<feature type="domain" description="Headcase N-terminal" evidence="5">
    <location>
        <begin position="40"/>
        <end position="142"/>
    </location>
</feature>
<dbReference type="Pfam" id="PF15353">
    <property type="entry name" value="HECA_N"/>
    <property type="match status" value="1"/>
</dbReference>
<organism evidence="6 7">
    <name type="scientific">Panagrolaimus davidi</name>
    <dbReference type="NCBI Taxonomy" id="227884"/>
    <lineage>
        <taxon>Eukaryota</taxon>
        <taxon>Metazoa</taxon>
        <taxon>Ecdysozoa</taxon>
        <taxon>Nematoda</taxon>
        <taxon>Chromadorea</taxon>
        <taxon>Rhabditida</taxon>
        <taxon>Tylenchina</taxon>
        <taxon>Panagrolaimomorpha</taxon>
        <taxon>Panagrolaimoidea</taxon>
        <taxon>Panagrolaimidae</taxon>
        <taxon>Panagrolaimus</taxon>
    </lineage>
</organism>
<dbReference type="PANTHER" id="PTHR13425:SF3">
    <property type="entry name" value="HEADCASE PROTEIN HOMOLOG"/>
    <property type="match status" value="1"/>
</dbReference>
<dbReference type="WBParaSite" id="PDA_v2.g7807.t1">
    <property type="protein sequence ID" value="PDA_v2.g7807.t1"/>
    <property type="gene ID" value="PDA_v2.g7807"/>
</dbReference>
<dbReference type="SUPFAM" id="SSF53067">
    <property type="entry name" value="Actin-like ATPase domain"/>
    <property type="match status" value="1"/>
</dbReference>
<dbReference type="InterPro" id="IPR026066">
    <property type="entry name" value="Headcase"/>
</dbReference>
<dbReference type="InterPro" id="IPR043129">
    <property type="entry name" value="ATPase_NBD"/>
</dbReference>
<feature type="region of interest" description="Disordered" evidence="4">
    <location>
        <begin position="141"/>
        <end position="167"/>
    </location>
</feature>
<evidence type="ECO:0000256" key="1">
    <source>
        <dbReference type="ARBA" id="ARBA00007381"/>
    </source>
</evidence>
<protein>
    <recommendedName>
        <fullName evidence="5">Headcase N-terminal domain-containing protein</fullName>
    </recommendedName>
</protein>
<evidence type="ECO:0000256" key="3">
    <source>
        <dbReference type="ARBA" id="ARBA00022840"/>
    </source>
</evidence>
<evidence type="ECO:0000313" key="7">
    <source>
        <dbReference type="WBParaSite" id="PDA_v2.g7807.t1"/>
    </source>
</evidence>
<sequence>MREKKFNKEEQKQVKKQKKDIDAKINQDDGIVRDRNGEIMCCVPFMKCTRLGHDLPKSMEDGIKMCCTNPDCAYAKNFIHPECFRSLEQNLMTLITSKGYDKSLSEKLRISEERLWTKKGLALVQKNLRCACGKGQMTRDNDAWEEREKKLGPPVEEKEKKHKTKTTKLPTITAIVKDRPAPPQKLRELESHFLSRRTSPPDDLAAKYGPVKTKNVPATAPTLNKQPSTNVIKQQPISKSAVKKLPVGYAPVEPKPKPREVIEEPSIAVPVRAEEKEDNIFNNHRRSIVMGWKEPSQQQPSSASAADKLFPHHHFSYNSNPKLKNALVQTDETNFPAALATEPGLVLYNSKESFDSGLGSVPRSWKDSDSRNSVYDDFNSGRSSVVSYQLGIPYGASAAYERYEEFTKVSFVFLVDGRYGIEIDRNGQKEMLRNIFGNELRPLYLSWVESIEIGETAQYHRRNFSKHVIYDILNIIGKPLYAIRANPEWDFEVVDNNGGIAFQFDTPGGLRRVPEETVLAAILKKMRVEAEDYLNEDINEVCLSTNFAVTESQRNVFNTAALKLNLNIKLFNNV</sequence>
<proteinExistence type="inferred from homology"/>
<dbReference type="Pfam" id="PF00012">
    <property type="entry name" value="HSP70"/>
    <property type="match status" value="1"/>
</dbReference>
<keyword evidence="6" id="KW-1185">Reference proteome</keyword>
<dbReference type="PANTHER" id="PTHR13425">
    <property type="entry name" value="HEADCASE PROTEIN"/>
    <property type="match status" value="1"/>
</dbReference>
<feature type="compositionally biased region" description="Basic and acidic residues" evidence="4">
    <location>
        <begin position="141"/>
        <end position="159"/>
    </location>
</feature>
<name>A0A914QUJ5_9BILA</name>
<keyword evidence="2" id="KW-0547">Nucleotide-binding</keyword>
<accession>A0A914QUJ5</accession>
<evidence type="ECO:0000259" key="5">
    <source>
        <dbReference type="Pfam" id="PF15353"/>
    </source>
</evidence>